<protein>
    <recommendedName>
        <fullName evidence="1">BioF2-like acetyltransferase domain-containing protein</fullName>
    </recommendedName>
</protein>
<name>A0A0G0UA15_9BACT</name>
<dbReference type="EMBL" id="LCAG01000030">
    <property type="protein sequence ID" value="KKR85844.1"/>
    <property type="molecule type" value="Genomic_DNA"/>
</dbReference>
<dbReference type="InterPro" id="IPR003737">
    <property type="entry name" value="GlcNAc_PI_deacetylase-related"/>
</dbReference>
<dbReference type="Pfam" id="PF02585">
    <property type="entry name" value="PIG-L"/>
    <property type="match status" value="1"/>
</dbReference>
<proteinExistence type="predicted"/>
<dbReference type="InterPro" id="IPR024078">
    <property type="entry name" value="LmbE-like_dom_sf"/>
</dbReference>
<dbReference type="Pfam" id="PF13480">
    <property type="entry name" value="Acetyltransf_6"/>
    <property type="match status" value="1"/>
</dbReference>
<evidence type="ECO:0000313" key="3">
    <source>
        <dbReference type="Proteomes" id="UP000034854"/>
    </source>
</evidence>
<sequence length="578" mass="67064">MEEIKSIIENKTKCFFVSPHLDDAVFSAGEFMLYLSGKVDIAVINIFTSCGDAKNSLSARAYLKQCQSDDAKKLFEVRIDEDQRTLDSIDAKVYNLGYTEALWRRKKAPHIVRKILAKYLVEFDRLHPIYRLDINSGKVKKEDEELIDKIAQEIKQITGNSKNIQIFCPVANGDHVDHVLVREACRKAFGGDQLIYWSDVPYSLNIAKKNSYIKDNGLKTRVFEIKSDRKIKLCQLYESQFKQVIPDQKILYRPEVFYLNEKNKRSFQVQIKTSIDGNLLVQWKELWNESPFKNFFNSPAWFLACQRTFRPKSIFILACFEDTKMVGILPLFISKKYQVKTYVCPGNQYFDNSSVLLIDQNPDILISLIDELSKYGNFYLCELEQTIANIAHTFIKKLGVTKSSICVYLPLMPDPCRYISTRNNKVILKTLKEEQGNFELKTFSGNMRGHMETIAQIESESPKKAEDKDIFSDPLLRELYINLEKINEKSFTINLLYYKNEPICYRYGFIYGNTYLDSNTAYKSTHSYLIPGKIAALFLLGELVKMGIGKIDFSRGDNRFKREFTPYSYQQYSIFFSS</sequence>
<dbReference type="InterPro" id="IPR038740">
    <property type="entry name" value="BioF2-like_GNAT_dom"/>
</dbReference>
<dbReference type="SUPFAM" id="SSF102588">
    <property type="entry name" value="LmbE-like"/>
    <property type="match status" value="1"/>
</dbReference>
<evidence type="ECO:0000259" key="1">
    <source>
        <dbReference type="Pfam" id="PF13480"/>
    </source>
</evidence>
<reference evidence="2 3" key="1">
    <citation type="journal article" date="2015" name="Nature">
        <title>rRNA introns, odd ribosomes, and small enigmatic genomes across a large radiation of phyla.</title>
        <authorList>
            <person name="Brown C.T."/>
            <person name="Hug L.A."/>
            <person name="Thomas B.C."/>
            <person name="Sharon I."/>
            <person name="Castelle C.J."/>
            <person name="Singh A."/>
            <person name="Wilkins M.J."/>
            <person name="Williams K.H."/>
            <person name="Banfield J.F."/>
        </authorList>
    </citation>
    <scope>NUCLEOTIDE SEQUENCE [LARGE SCALE GENOMIC DNA]</scope>
</reference>
<organism evidence="2 3">
    <name type="scientific">Candidatus Curtissbacteria bacterium GW2011_GWA1_41_11</name>
    <dbReference type="NCBI Taxonomy" id="1618409"/>
    <lineage>
        <taxon>Bacteria</taxon>
        <taxon>Candidatus Curtissiibacteriota</taxon>
    </lineage>
</organism>
<dbReference type="InterPro" id="IPR016181">
    <property type="entry name" value="Acyl_CoA_acyltransferase"/>
</dbReference>
<dbReference type="SUPFAM" id="SSF55729">
    <property type="entry name" value="Acyl-CoA N-acyltransferases (Nat)"/>
    <property type="match status" value="1"/>
</dbReference>
<feature type="non-terminal residue" evidence="2">
    <location>
        <position position="578"/>
    </location>
</feature>
<dbReference type="Proteomes" id="UP000034854">
    <property type="component" value="Unassembled WGS sequence"/>
</dbReference>
<dbReference type="Gene3D" id="3.40.50.10320">
    <property type="entry name" value="LmbE-like"/>
    <property type="match status" value="1"/>
</dbReference>
<feature type="domain" description="BioF2-like acetyltransferase" evidence="1">
    <location>
        <begin position="466"/>
        <end position="562"/>
    </location>
</feature>
<accession>A0A0G0UA15</accession>
<evidence type="ECO:0000313" key="2">
    <source>
        <dbReference type="EMBL" id="KKR85844.1"/>
    </source>
</evidence>
<dbReference type="AlphaFoldDB" id="A0A0G0UA15"/>
<comment type="caution">
    <text evidence="2">The sequence shown here is derived from an EMBL/GenBank/DDBJ whole genome shotgun (WGS) entry which is preliminary data.</text>
</comment>
<gene>
    <name evidence="2" type="ORF">UU34_C0030G0004</name>
</gene>